<dbReference type="EMBL" id="CAEKKB010000001">
    <property type="protein sequence ID" value="CAB4294590.1"/>
    <property type="molecule type" value="Genomic_DNA"/>
</dbReference>
<feature type="region of interest" description="Disordered" evidence="1">
    <location>
        <begin position="24"/>
        <end position="67"/>
    </location>
</feature>
<feature type="compositionally biased region" description="Basic and acidic residues" evidence="1">
    <location>
        <begin position="24"/>
        <end position="38"/>
    </location>
</feature>
<gene>
    <name evidence="2" type="ORF">ORAREDHAP_LOCUS5509</name>
</gene>
<protein>
    <submittedName>
        <fullName evidence="2">Uncharacterized protein</fullName>
    </submittedName>
</protein>
<evidence type="ECO:0000313" key="3">
    <source>
        <dbReference type="Proteomes" id="UP000507245"/>
    </source>
</evidence>
<reference evidence="3" key="1">
    <citation type="journal article" date="2020" name="Genome Biol.">
        <title>Gamete binning: chromosome-level and haplotype-resolved genome assembly enabled by high-throughput single-cell sequencing of gamete genomes.</title>
        <authorList>
            <person name="Campoy J.A."/>
            <person name="Sun H."/>
            <person name="Goel M."/>
            <person name="Jiao W.-B."/>
            <person name="Folz-Donahue K."/>
            <person name="Wang N."/>
            <person name="Rubio M."/>
            <person name="Liu C."/>
            <person name="Kukat C."/>
            <person name="Ruiz D."/>
            <person name="Huettel B."/>
            <person name="Schneeberger K."/>
        </authorList>
    </citation>
    <scope>NUCLEOTIDE SEQUENCE [LARGE SCALE GENOMIC DNA]</scope>
    <source>
        <strain evidence="3">cv. Rojo Pasion</strain>
    </source>
</reference>
<evidence type="ECO:0000313" key="2">
    <source>
        <dbReference type="EMBL" id="CAB4294590.1"/>
    </source>
</evidence>
<accession>A0A6J5VZ69</accession>
<sequence length="67" mass="7650">MQKKGKLDSKFGFTAHGVITLHECMKGRERERDRERGSSDANEQVVVVLVRQTPNEQSGQKESETFK</sequence>
<dbReference type="Proteomes" id="UP000507245">
    <property type="component" value="Unassembled WGS sequence"/>
</dbReference>
<proteinExistence type="predicted"/>
<keyword evidence="3" id="KW-1185">Reference proteome</keyword>
<evidence type="ECO:0000256" key="1">
    <source>
        <dbReference type="SAM" id="MobiDB-lite"/>
    </source>
</evidence>
<organism evidence="2 3">
    <name type="scientific">Prunus armeniaca</name>
    <name type="common">Apricot</name>
    <name type="synonym">Armeniaca vulgaris</name>
    <dbReference type="NCBI Taxonomy" id="36596"/>
    <lineage>
        <taxon>Eukaryota</taxon>
        <taxon>Viridiplantae</taxon>
        <taxon>Streptophyta</taxon>
        <taxon>Embryophyta</taxon>
        <taxon>Tracheophyta</taxon>
        <taxon>Spermatophyta</taxon>
        <taxon>Magnoliopsida</taxon>
        <taxon>eudicotyledons</taxon>
        <taxon>Gunneridae</taxon>
        <taxon>Pentapetalae</taxon>
        <taxon>rosids</taxon>
        <taxon>fabids</taxon>
        <taxon>Rosales</taxon>
        <taxon>Rosaceae</taxon>
        <taxon>Amygdaloideae</taxon>
        <taxon>Amygdaleae</taxon>
        <taxon>Prunus</taxon>
    </lineage>
</organism>
<name>A0A6J5VZ69_PRUAR</name>
<dbReference type="AlphaFoldDB" id="A0A6J5VZ69"/>